<dbReference type="Gene3D" id="2.60.40.780">
    <property type="entry name" value="von Hippel-Lindau disease tumour suppressor, beta domain"/>
    <property type="match status" value="1"/>
</dbReference>
<dbReference type="SUPFAM" id="SSF49468">
    <property type="entry name" value="VHL"/>
    <property type="match status" value="1"/>
</dbReference>
<dbReference type="WBParaSite" id="PTRK_0001339550.1">
    <property type="protein sequence ID" value="PTRK_0001339550.1"/>
    <property type="gene ID" value="PTRK_0001339550"/>
</dbReference>
<dbReference type="Proteomes" id="UP000038045">
    <property type="component" value="Unplaced"/>
</dbReference>
<protein>
    <submittedName>
        <fullName evidence="2">VHL domain-containing protein</fullName>
    </submittedName>
</protein>
<reference evidence="2" key="1">
    <citation type="submission" date="2017-02" db="UniProtKB">
        <authorList>
            <consortium name="WormBaseParasite"/>
        </authorList>
    </citation>
    <scope>IDENTIFICATION</scope>
</reference>
<accession>A0A0N4ZXI3</accession>
<evidence type="ECO:0000313" key="2">
    <source>
        <dbReference type="WBParaSite" id="PTRK_0001339550.1"/>
    </source>
</evidence>
<keyword evidence="1" id="KW-1185">Reference proteome</keyword>
<dbReference type="InterPro" id="IPR036208">
    <property type="entry name" value="VHL_sf"/>
</dbReference>
<dbReference type="InterPro" id="IPR037140">
    <property type="entry name" value="VHL_beta_dom_sf"/>
</dbReference>
<sequence>MNSFIIPSFYNEKSIQSLDDGKQLEIKFFNNSGVKVILYWIDYKGDYYDFYLINPNEYFKTLSKEDNFWFARELNTGIFLEFIDIHTKKNYHTLLCSKSSINVCDQKTGLNHLYIRSREKTLYDILLLYLVEQNTNNEILPKSIKEDIEKVKKFIEEHKNNCKDYI</sequence>
<name>A0A0N4ZXI3_PARTI</name>
<evidence type="ECO:0000313" key="1">
    <source>
        <dbReference type="Proteomes" id="UP000038045"/>
    </source>
</evidence>
<dbReference type="AlphaFoldDB" id="A0A0N4ZXI3"/>
<organism evidence="1 2">
    <name type="scientific">Parastrongyloides trichosuri</name>
    <name type="common">Possum-specific nematode worm</name>
    <dbReference type="NCBI Taxonomy" id="131310"/>
    <lineage>
        <taxon>Eukaryota</taxon>
        <taxon>Metazoa</taxon>
        <taxon>Ecdysozoa</taxon>
        <taxon>Nematoda</taxon>
        <taxon>Chromadorea</taxon>
        <taxon>Rhabditida</taxon>
        <taxon>Tylenchina</taxon>
        <taxon>Panagrolaimomorpha</taxon>
        <taxon>Strongyloidoidea</taxon>
        <taxon>Strongyloididae</taxon>
        <taxon>Parastrongyloides</taxon>
    </lineage>
</organism>
<proteinExistence type="predicted"/>